<sequence>MKKLLLNMVGGLPSEWARIAALLTLGFFTGIFMASYSVSINTLFISQFGNENDFPLALVTQGILGIIFTILFSRLQNIIGFRKLVYYTSIIILLIVGSIATSLLILEKNDIVVFLGFATLGPIASISLLIFWGAFGRLFNFTQSKRLSGGIDTGQAVATILAFFSVPLVQQLLPSLEYLSLIGVLSYVGCFFSIVYILRKFKMHSAEALTLGGNSNEDKTKRVKLRDYKSYFFVISIFVMCSSFSAAFVDYSFVTVTPQYFLEEQELANFLAFFEAFVIIVSFLVQTFLNDRILEVYGLQYSLMLLPGILVFFCVIDLVIGSLFGHDQSSNAFLMFFLIISMSKLVTDALRDSLENPTVKIFFFPLPSEIRYEAQTLVEGTVAQFSTLGAGILMIGISKLNSYNILYNNFVIFAIVGVWVFVTFKMYNQYRISLQNLLSANSTELDYHDSVGHRFKNNKIQNLLQMRWNSVPQKVAPLLFKLIERLDIFLYRNILSDEGNLLRFINKREALMKIKEYSIYESIPALDNFSNGSFDDDDILLVVAKNLSEELNAEITLEINDENILYLSKSSTPSDRIRAARLMFNEYKESYDGIISRLIRDYNYQVRVEAMGLVGHHKISTMIPALVERLSIKGDERIALSAIIAVGESGAKILETAFHKNGQVQQTKRLILQAYAKIGSEESVQLLADKITSPERKISYEALSLLSELGWNAEDEYSQLFLKEALKREANNCYWNIATTLEIGDSKETTLLHRAIQSEILDNYNQMFLIMNMLYDRGSLNLIRKNHELGTADSIGYAVELLDVLIDEDIKAYVLPLFEDIGVEDRIKKLSELFYREQYSSEYVLVRLITRDPNWLSSWVRACALYAISYKPAIINSEIIVGLLFDSELLMSEMAAWILTVNFPELLEEAYPRLSQSKEADIRDKMRSIENMKWTNAPHLVFSKALYYSNLSEFHGLSGNELVEIASISSIRFVEAGKKLGTAEELKRSGLFVVKEGELGIGEGDEHTILYKKRSLLGTYISPQSDAWIGDCYAIEDTSLYEIDEESFFLLMTTDMHMVELIMNNVRRSFRTSINLQKVAL</sequence>
<feature type="transmembrane region" description="Helical" evidence="1">
    <location>
        <begin position="301"/>
        <end position="324"/>
    </location>
</feature>
<dbReference type="InterPro" id="IPR014710">
    <property type="entry name" value="RmlC-like_jellyroll"/>
</dbReference>
<comment type="caution">
    <text evidence="2">The sequence shown here is derived from an EMBL/GenBank/DDBJ whole genome shotgun (WGS) entry which is preliminary data.</text>
</comment>
<evidence type="ECO:0000256" key="1">
    <source>
        <dbReference type="SAM" id="Phobius"/>
    </source>
</evidence>
<dbReference type="AlphaFoldDB" id="A0A7X8SLS4"/>
<feature type="transmembrane region" description="Helical" evidence="1">
    <location>
        <begin position="178"/>
        <end position="198"/>
    </location>
</feature>
<dbReference type="Gene3D" id="2.60.120.10">
    <property type="entry name" value="Jelly Rolls"/>
    <property type="match status" value="1"/>
</dbReference>
<evidence type="ECO:0000313" key="3">
    <source>
        <dbReference type="Proteomes" id="UP000585050"/>
    </source>
</evidence>
<dbReference type="RefSeq" id="WP_168883284.1">
    <property type="nucleotide sequence ID" value="NZ_JABAIL010000004.1"/>
</dbReference>
<accession>A0A7X8SLS4</accession>
<dbReference type="CDD" id="cd06174">
    <property type="entry name" value="MFS"/>
    <property type="match status" value="1"/>
</dbReference>
<gene>
    <name evidence="2" type="ORF">HGP29_15265</name>
</gene>
<dbReference type="SUPFAM" id="SSF48371">
    <property type="entry name" value="ARM repeat"/>
    <property type="match status" value="1"/>
</dbReference>
<dbReference type="InterPro" id="IPR018490">
    <property type="entry name" value="cNMP-bd_dom_sf"/>
</dbReference>
<feature type="transmembrane region" description="Helical" evidence="1">
    <location>
        <begin position="111"/>
        <end position="135"/>
    </location>
</feature>
<keyword evidence="1" id="KW-1133">Transmembrane helix</keyword>
<dbReference type="Proteomes" id="UP000585050">
    <property type="component" value="Unassembled WGS sequence"/>
</dbReference>
<keyword evidence="3" id="KW-1185">Reference proteome</keyword>
<dbReference type="SUPFAM" id="SSF103473">
    <property type="entry name" value="MFS general substrate transporter"/>
    <property type="match status" value="1"/>
</dbReference>
<dbReference type="Gene3D" id="1.20.1250.20">
    <property type="entry name" value="MFS general substrate transporter like domains"/>
    <property type="match status" value="1"/>
</dbReference>
<keyword evidence="1" id="KW-0472">Membrane</keyword>
<dbReference type="SUPFAM" id="SSF51206">
    <property type="entry name" value="cAMP-binding domain-like"/>
    <property type="match status" value="1"/>
</dbReference>
<dbReference type="InterPro" id="IPR036259">
    <property type="entry name" value="MFS_trans_sf"/>
</dbReference>
<organism evidence="2 3">
    <name type="scientific">Flammeovirga agarivorans</name>
    <dbReference type="NCBI Taxonomy" id="2726742"/>
    <lineage>
        <taxon>Bacteria</taxon>
        <taxon>Pseudomonadati</taxon>
        <taxon>Bacteroidota</taxon>
        <taxon>Cytophagia</taxon>
        <taxon>Cytophagales</taxon>
        <taxon>Flammeovirgaceae</taxon>
        <taxon>Flammeovirga</taxon>
    </lineage>
</organism>
<protein>
    <submittedName>
        <fullName evidence="2">MFS transporter</fullName>
    </submittedName>
</protein>
<feature type="transmembrane region" description="Helical" evidence="1">
    <location>
        <begin position="231"/>
        <end position="249"/>
    </location>
</feature>
<dbReference type="InterPro" id="IPR016024">
    <property type="entry name" value="ARM-type_fold"/>
</dbReference>
<feature type="transmembrane region" description="Helical" evidence="1">
    <location>
        <begin position="21"/>
        <end position="48"/>
    </location>
</feature>
<reference evidence="2 3" key="1">
    <citation type="submission" date="2020-04" db="EMBL/GenBank/DDBJ databases">
        <title>Flammeovirga sp. SR4, a novel species isolated from seawater.</title>
        <authorList>
            <person name="Wang X."/>
        </authorList>
    </citation>
    <scope>NUCLEOTIDE SEQUENCE [LARGE SCALE GENOMIC DNA]</scope>
    <source>
        <strain evidence="2 3">SR4</strain>
    </source>
</reference>
<feature type="transmembrane region" description="Helical" evidence="1">
    <location>
        <begin position="269"/>
        <end position="289"/>
    </location>
</feature>
<feature type="transmembrane region" description="Helical" evidence="1">
    <location>
        <begin position="54"/>
        <end position="72"/>
    </location>
</feature>
<feature type="transmembrane region" description="Helical" evidence="1">
    <location>
        <begin position="147"/>
        <end position="166"/>
    </location>
</feature>
<dbReference type="InterPro" id="IPR011989">
    <property type="entry name" value="ARM-like"/>
</dbReference>
<dbReference type="EMBL" id="JABAIL010000004">
    <property type="protein sequence ID" value="NLR92576.1"/>
    <property type="molecule type" value="Genomic_DNA"/>
</dbReference>
<keyword evidence="1" id="KW-0812">Transmembrane</keyword>
<evidence type="ECO:0000313" key="2">
    <source>
        <dbReference type="EMBL" id="NLR92576.1"/>
    </source>
</evidence>
<feature type="transmembrane region" description="Helical" evidence="1">
    <location>
        <begin position="84"/>
        <end position="105"/>
    </location>
</feature>
<name>A0A7X8SLS4_9BACT</name>
<dbReference type="Gene3D" id="1.25.10.10">
    <property type="entry name" value="Leucine-rich Repeat Variant"/>
    <property type="match status" value="1"/>
</dbReference>
<feature type="transmembrane region" description="Helical" evidence="1">
    <location>
        <begin position="405"/>
        <end position="427"/>
    </location>
</feature>
<proteinExistence type="predicted"/>